<evidence type="ECO:0000313" key="2">
    <source>
        <dbReference type="EMBL" id="QIR76861.1"/>
    </source>
</evidence>
<dbReference type="EMBL" id="CP039734">
    <property type="protein sequence ID" value="QIR76861.1"/>
    <property type="molecule type" value="Genomic_DNA"/>
</dbReference>
<evidence type="ECO:0000313" key="1">
    <source>
        <dbReference type="EMBL" id="ATB69212.1"/>
    </source>
</evidence>
<dbReference type="AlphaFoldDB" id="A0A290HCE1"/>
<evidence type="ECO:0000313" key="4">
    <source>
        <dbReference type="Proteomes" id="UP000502831"/>
    </source>
</evidence>
<dbReference type="Proteomes" id="UP000502831">
    <property type="component" value="Chromosome"/>
</dbReference>
<proteinExistence type="predicted"/>
<accession>A0A6G9VTZ9</accession>
<dbReference type="Proteomes" id="UP000217349">
    <property type="component" value="Chromosome"/>
</dbReference>
<reference evidence="1" key="4">
    <citation type="journal article" date="2020" name="MicrobiologyOpen">
        <title>Tetrachloroethene respiration in Sulfurospirillum species is regulated by a two-component system as unraveled by comparative genomics, transcriptomics, and regulator binding studies.</title>
        <authorList>
            <person name="Esken J."/>
            <person name="Goris T."/>
            <person name="Gadkari J."/>
            <person name="Bischler T."/>
            <person name="Forstner K.U."/>
            <person name="Sharma C.M."/>
            <person name="Diekert G."/>
            <person name="Schubert T."/>
        </authorList>
    </citation>
    <scope>NUCLEOTIDE SEQUENCE</scope>
    <source>
        <strain evidence="1">JPD-1</strain>
    </source>
</reference>
<reference evidence="3" key="2">
    <citation type="submission" date="2017-09" db="EMBL/GenBank/DDBJ databases">
        <title>The complete genome of Sulfurospirillum sp. JPD-1.</title>
        <authorList>
            <person name="Goris T."/>
        </authorList>
    </citation>
    <scope>NUCLEOTIDE SEQUENCE [LARGE SCALE GENOMIC DNA]</scope>
    <source>
        <strain evidence="3">JPD-1</strain>
    </source>
</reference>
<accession>A0A290HCE1</accession>
<dbReference type="EMBL" id="CP023275">
    <property type="protein sequence ID" value="ATB69212.1"/>
    <property type="molecule type" value="Genomic_DNA"/>
</dbReference>
<sequence>MNHELYVTLPKTTIQILEKLLNRDWIIHAFNVEDHNAIYTLESIPDILYNNRINRIQYILYLDTNIYQYLLNSHKKSPTKETRDAVALLVFCQLCDIEIEPSLAAYEKINYIKDNANEVVDDLMLFYRIDNTKNDALMAYAIGNSNEYPLAEHPNIDKEVLKNNLIKYNRLTEWDSIYLIVLVCIAINQEKISSYEKLKKFKYWMLKDFRQSLVCFVYAIIFFSKTPLKKMMKYKATNLPEQKKQQIFNMTWDLYIMNSFIRNWIPKQKTKEFIYATDDKAFKKLLNIATQIQILGDYTPFKETLHKADYENLIKIWDITIPDSERIYQSEKWTPEYRKELIQKYELELLS</sequence>
<dbReference type="KEGG" id="sulj:SJPD1_1100"/>
<reference evidence="2" key="5">
    <citation type="submission" date="2020-08" db="EMBL/GenBank/DDBJ databases">
        <authorList>
            <person name="Yang Y."/>
            <person name="Huo L."/>
            <person name="Yan J."/>
        </authorList>
    </citation>
    <scope>NUCLEOTIDE SEQUENCE</scope>
    <source>
        <strain evidence="2">ACSDCE</strain>
    </source>
</reference>
<dbReference type="RefSeq" id="WP_096046314.1">
    <property type="nucleotide sequence ID" value="NZ_CP023275.1"/>
</dbReference>
<gene>
    <name evidence="2" type="ORF">FA584_11910</name>
    <name evidence="1" type="ORF">SJPD1_1100</name>
</gene>
<name>A0A290HCE1_9BACT</name>
<reference evidence="2 4" key="1">
    <citation type="journal article" date="2017" name="Environ. Sci. Technol.">
        <title>Organohalide Respiration with Chlorinated Ethenes under Low pH Conditions.</title>
        <authorList>
            <person name="Yang Y."/>
            <person name="Capiro N.L."/>
            <person name="Marcet T.F."/>
            <person name="Yan J."/>
            <person name="Pennell K.D."/>
            <person name="Loffler F.E."/>
        </authorList>
    </citation>
    <scope>NUCLEOTIDE SEQUENCE [LARGE SCALE GENOMIC DNA]</scope>
    <source>
        <strain evidence="2 4">ACSDCE</strain>
    </source>
</reference>
<protein>
    <submittedName>
        <fullName evidence="1">Uncharacterized protein</fullName>
    </submittedName>
</protein>
<organism evidence="1 3">
    <name type="scientific">Sulfurospirillum diekertiae</name>
    <dbReference type="NCBI Taxonomy" id="1854492"/>
    <lineage>
        <taxon>Bacteria</taxon>
        <taxon>Pseudomonadati</taxon>
        <taxon>Campylobacterota</taxon>
        <taxon>Epsilonproteobacteria</taxon>
        <taxon>Campylobacterales</taxon>
        <taxon>Sulfurospirillaceae</taxon>
        <taxon>Sulfurospirillum</taxon>
    </lineage>
</organism>
<reference evidence="1" key="3">
    <citation type="submission" date="2017-09" db="EMBL/GenBank/DDBJ databases">
        <authorList>
            <person name="Goris T."/>
        </authorList>
    </citation>
    <scope>NUCLEOTIDE SEQUENCE</scope>
    <source>
        <strain evidence="1">JPD-1</strain>
    </source>
</reference>
<evidence type="ECO:0000313" key="3">
    <source>
        <dbReference type="Proteomes" id="UP000217349"/>
    </source>
</evidence>
<dbReference type="OrthoDB" id="6402906at2"/>